<dbReference type="InterPro" id="IPR055170">
    <property type="entry name" value="GFO_IDH_MocA-like_dom"/>
</dbReference>
<dbReference type="GO" id="GO:0000166">
    <property type="term" value="F:nucleotide binding"/>
    <property type="evidence" value="ECO:0007669"/>
    <property type="project" value="InterPro"/>
</dbReference>
<protein>
    <submittedName>
        <fullName evidence="5">Gfo/Idh/MocA family oxidoreductase</fullName>
    </submittedName>
</protein>
<evidence type="ECO:0000256" key="1">
    <source>
        <dbReference type="ARBA" id="ARBA00010928"/>
    </source>
</evidence>
<evidence type="ECO:0000313" key="5">
    <source>
        <dbReference type="EMBL" id="URW79865.1"/>
    </source>
</evidence>
<feature type="domain" description="Gfo/Idh/MocA-like oxidoreductase N-terminal" evidence="3">
    <location>
        <begin position="5"/>
        <end position="124"/>
    </location>
</feature>
<dbReference type="GO" id="GO:0016491">
    <property type="term" value="F:oxidoreductase activity"/>
    <property type="evidence" value="ECO:0007669"/>
    <property type="project" value="UniProtKB-KW"/>
</dbReference>
<dbReference type="Gene3D" id="3.40.50.720">
    <property type="entry name" value="NAD(P)-binding Rossmann-like Domain"/>
    <property type="match status" value="1"/>
</dbReference>
<dbReference type="InterPro" id="IPR050984">
    <property type="entry name" value="Gfo/Idh/MocA_domain"/>
</dbReference>
<dbReference type="Proteomes" id="UP001056426">
    <property type="component" value="Chromosome"/>
</dbReference>
<reference evidence="5" key="1">
    <citation type="submission" date="2022-05" db="EMBL/GenBank/DDBJ databases">
        <authorList>
            <person name="Sun X."/>
        </authorList>
    </citation>
    <scope>NUCLEOTIDE SEQUENCE</scope>
    <source>
        <strain evidence="5">Ai-910</strain>
    </source>
</reference>
<dbReference type="Gene3D" id="3.30.360.10">
    <property type="entry name" value="Dihydrodipicolinate Reductase, domain 2"/>
    <property type="match status" value="1"/>
</dbReference>
<dbReference type="RefSeq" id="WP_250723979.1">
    <property type="nucleotide sequence ID" value="NZ_CP098400.1"/>
</dbReference>
<dbReference type="PANTHER" id="PTHR22604:SF105">
    <property type="entry name" value="TRANS-1,2-DIHYDROBENZENE-1,2-DIOL DEHYDROGENASE"/>
    <property type="match status" value="1"/>
</dbReference>
<keyword evidence="2" id="KW-0560">Oxidoreductase</keyword>
<dbReference type="EMBL" id="CP098400">
    <property type="protein sequence ID" value="URW79865.1"/>
    <property type="molecule type" value="Genomic_DNA"/>
</dbReference>
<dbReference type="SUPFAM" id="SSF51735">
    <property type="entry name" value="NAD(P)-binding Rossmann-fold domains"/>
    <property type="match status" value="1"/>
</dbReference>
<feature type="domain" description="GFO/IDH/MocA-like oxidoreductase" evidence="4">
    <location>
        <begin position="133"/>
        <end position="249"/>
    </location>
</feature>
<evidence type="ECO:0000313" key="6">
    <source>
        <dbReference type="Proteomes" id="UP001056426"/>
    </source>
</evidence>
<name>A0A9J6ZQE9_9BACT</name>
<evidence type="ECO:0000259" key="3">
    <source>
        <dbReference type="Pfam" id="PF01408"/>
    </source>
</evidence>
<gene>
    <name evidence="5" type="ORF">M9189_00640</name>
</gene>
<evidence type="ECO:0000256" key="2">
    <source>
        <dbReference type="ARBA" id="ARBA00023002"/>
    </source>
</evidence>
<dbReference type="SUPFAM" id="SSF55347">
    <property type="entry name" value="Glyceraldehyde-3-phosphate dehydrogenase-like, C-terminal domain"/>
    <property type="match status" value="1"/>
</dbReference>
<dbReference type="AlphaFoldDB" id="A0A9J6ZQE9"/>
<dbReference type="InterPro" id="IPR036291">
    <property type="entry name" value="NAD(P)-bd_dom_sf"/>
</dbReference>
<comment type="similarity">
    <text evidence="1">Belongs to the Gfo/Idh/MocA family.</text>
</comment>
<dbReference type="PANTHER" id="PTHR22604">
    <property type="entry name" value="OXIDOREDUCTASES"/>
    <property type="match status" value="1"/>
</dbReference>
<reference evidence="5" key="2">
    <citation type="submission" date="2022-06" db="EMBL/GenBank/DDBJ databases">
        <title>Xiashengella guii gen. nov. sp. nov., a bacterium isolated form anaerobic digestion tank.</title>
        <authorList>
            <person name="Huang H."/>
        </authorList>
    </citation>
    <scope>NUCLEOTIDE SEQUENCE</scope>
    <source>
        <strain evidence="5">Ai-910</strain>
    </source>
</reference>
<proteinExistence type="inferred from homology"/>
<dbReference type="InterPro" id="IPR000683">
    <property type="entry name" value="Gfo/Idh/MocA-like_OxRdtase_N"/>
</dbReference>
<dbReference type="KEGG" id="alkq:M9189_00640"/>
<keyword evidence="6" id="KW-1185">Reference proteome</keyword>
<accession>A0A9J6ZQE9</accession>
<evidence type="ECO:0000259" key="4">
    <source>
        <dbReference type="Pfam" id="PF22725"/>
    </source>
</evidence>
<sequence length="330" mass="36461">MQKKLRFGVLGVSNHFVKRIILPVSKLENCEIYAIASRDIKKAQEAASEFSIPVAVGSYEELIAHPEVDAIYNPLPNHLHAEWTIKALEAGKPVLCEKPIAMDAAEAEKMAMVSEKTGVPLMEAFMYRFHPIWRHAKDMIKYNQLGAVTHIHAIFSYNNPDPANIRNVAEYGGGGLLDIGCYTNSVPRFLTGMEPRRVVSLMEFDSNNGTDINASGVVDYGSFQATFNVSTRSEPFQRVQVLCTGGSIVIYIPFNIYYDVPAVMTISTGQGTRDISFPLADSYGIMFSEFTDAVINKKPMPIPVSDAIANMKLLDALARSAKSNGWEDVK</sequence>
<dbReference type="Pfam" id="PF01408">
    <property type="entry name" value="GFO_IDH_MocA"/>
    <property type="match status" value="1"/>
</dbReference>
<organism evidence="5 6">
    <name type="scientific">Xiashengella succiniciproducens</name>
    <dbReference type="NCBI Taxonomy" id="2949635"/>
    <lineage>
        <taxon>Bacteria</taxon>
        <taxon>Pseudomonadati</taxon>
        <taxon>Bacteroidota</taxon>
        <taxon>Bacteroidia</taxon>
        <taxon>Marinilabiliales</taxon>
        <taxon>Marinilabiliaceae</taxon>
        <taxon>Xiashengella</taxon>
    </lineage>
</organism>
<dbReference type="Pfam" id="PF22725">
    <property type="entry name" value="GFO_IDH_MocA_C3"/>
    <property type="match status" value="1"/>
</dbReference>